<name>A0A212LQ41_9HYPH</name>
<sequence length="24" mass="2766">MRAQAENDSLMDTRTSRYSAVSYI</sequence>
<dbReference type="EMBL" id="FMJD01000013">
    <property type="protein sequence ID" value="SCM79539.1"/>
    <property type="molecule type" value="Genomic_DNA"/>
</dbReference>
<feature type="region of interest" description="Disordered" evidence="1">
    <location>
        <begin position="1"/>
        <end position="24"/>
    </location>
</feature>
<organism evidence="2">
    <name type="scientific">uncultured Pleomorphomonas sp</name>
    <dbReference type="NCBI Taxonomy" id="442121"/>
    <lineage>
        <taxon>Bacteria</taxon>
        <taxon>Pseudomonadati</taxon>
        <taxon>Pseudomonadota</taxon>
        <taxon>Alphaproteobacteria</taxon>
        <taxon>Hyphomicrobiales</taxon>
        <taxon>Pleomorphomonadaceae</taxon>
        <taxon>Pleomorphomonas</taxon>
        <taxon>environmental samples</taxon>
    </lineage>
</organism>
<reference evidence="2" key="1">
    <citation type="submission" date="2016-08" db="EMBL/GenBank/DDBJ databases">
        <authorList>
            <person name="Seilhamer J.J."/>
        </authorList>
    </citation>
    <scope>NUCLEOTIDE SEQUENCE</scope>
    <source>
        <strain evidence="2">86</strain>
    </source>
</reference>
<evidence type="ECO:0000313" key="2">
    <source>
        <dbReference type="EMBL" id="SCM79539.1"/>
    </source>
</evidence>
<evidence type="ECO:0000256" key="1">
    <source>
        <dbReference type="SAM" id="MobiDB-lite"/>
    </source>
</evidence>
<dbReference type="AlphaFoldDB" id="A0A212LQ41"/>
<gene>
    <name evidence="2" type="ORF">KL86PLE_90483</name>
</gene>
<accession>A0A212LQ41</accession>
<proteinExistence type="predicted"/>
<protein>
    <submittedName>
        <fullName evidence="2">Uncharacterized protein</fullName>
    </submittedName>
</protein>